<evidence type="ECO:0008006" key="4">
    <source>
        <dbReference type="Google" id="ProtNLM"/>
    </source>
</evidence>
<keyword evidence="3" id="KW-1185">Reference proteome</keyword>
<reference evidence="2 3" key="1">
    <citation type="submission" date="2015-11" db="EMBL/GenBank/DDBJ databases">
        <title>Description and complete genome sequence of a novel strain predominating in hypersaline microbial mats and representing a new family of the Bacteriodetes phylum.</title>
        <authorList>
            <person name="Spring S."/>
            <person name="Bunk B."/>
            <person name="Sproer C."/>
            <person name="Klenk H.-P."/>
        </authorList>
    </citation>
    <scope>NUCLEOTIDE SEQUENCE [LARGE SCALE GENOMIC DNA]</scope>
    <source>
        <strain evidence="2 3">L21-Spi-D4</strain>
    </source>
</reference>
<dbReference type="Gene3D" id="3.10.28.20">
    <property type="entry name" value="Acetamidase/Formamidase-like domains"/>
    <property type="match status" value="1"/>
</dbReference>
<feature type="signal peptide" evidence="1">
    <location>
        <begin position="1"/>
        <end position="22"/>
    </location>
</feature>
<gene>
    <name evidence="2" type="ORF">L21SP5_00746</name>
</gene>
<dbReference type="KEGG" id="blq:L21SP5_00746"/>
<dbReference type="EMBL" id="CP013118">
    <property type="protein sequence ID" value="ALO14418.1"/>
    <property type="molecule type" value="Genomic_DNA"/>
</dbReference>
<evidence type="ECO:0000313" key="2">
    <source>
        <dbReference type="EMBL" id="ALO14418.1"/>
    </source>
</evidence>
<evidence type="ECO:0000256" key="1">
    <source>
        <dbReference type="SAM" id="SignalP"/>
    </source>
</evidence>
<dbReference type="Proteomes" id="UP000064893">
    <property type="component" value="Chromosome"/>
</dbReference>
<sequence length="435" mass="50187" precursor="true">MKKITHILLFAMLFLAFVPTQAQKGKKVIESSERRAPDWVNGLEKNYIIIVGTGATLEDAKQDALLRIKEKIIRAVAENVQFESQMDRKEEMLNNISNYAETYESTTKTQATDVSFVKGIALNKAEAFYWEKVKDKSTDKVTAHYHVKYPFSSIELKKLVMAFEKKDRELTEQLNSILNEVPTMNSVERMEGAIKELQQLQDRFMGPRKDQAATGVSRIITRLKSITIHPEVNRLGLIEYSLRVGNQTIKASKKPRVLNPNQCATIKTVQPTESGWKIKYDPQYCYEDPNNLIRVMHNIRHNRLQHDFHFNINAEKVEIYMHSDILVNAETVTDTTAKDITFTFNIASKYESPFTIESIVLKYDNLAPISFNNINRTFSGKGEHELKLKLDKELEIDKYSSNKESMVNGMIYYKGKESGERDTYKLYKHNITTNF</sequence>
<dbReference type="AlphaFoldDB" id="A0A0S2HWN7"/>
<name>A0A0S2HWN7_9BACT</name>
<proteinExistence type="predicted"/>
<protein>
    <recommendedName>
        <fullName evidence="4">Plethodontid receptivity factor PRF</fullName>
    </recommendedName>
</protein>
<dbReference type="OrthoDB" id="1040499at2"/>
<dbReference type="RefSeq" id="WP_057951966.1">
    <property type="nucleotide sequence ID" value="NZ_CP013118.1"/>
</dbReference>
<feature type="chain" id="PRO_5006599171" description="Plethodontid receptivity factor PRF" evidence="1">
    <location>
        <begin position="23"/>
        <end position="435"/>
    </location>
</feature>
<evidence type="ECO:0000313" key="3">
    <source>
        <dbReference type="Proteomes" id="UP000064893"/>
    </source>
</evidence>
<accession>A0A0S2HWN7</accession>
<keyword evidence="1" id="KW-0732">Signal</keyword>
<organism evidence="2 3">
    <name type="scientific">Salinivirga cyanobacteriivorans</name>
    <dbReference type="NCBI Taxonomy" id="1307839"/>
    <lineage>
        <taxon>Bacteria</taxon>
        <taxon>Pseudomonadati</taxon>
        <taxon>Bacteroidota</taxon>
        <taxon>Bacteroidia</taxon>
        <taxon>Bacteroidales</taxon>
        <taxon>Salinivirgaceae</taxon>
        <taxon>Salinivirga</taxon>
    </lineage>
</organism>